<organism evidence="20 21">
    <name type="scientific">Cystoisospora suis</name>
    <dbReference type="NCBI Taxonomy" id="483139"/>
    <lineage>
        <taxon>Eukaryota</taxon>
        <taxon>Sar</taxon>
        <taxon>Alveolata</taxon>
        <taxon>Apicomplexa</taxon>
        <taxon>Conoidasida</taxon>
        <taxon>Coccidia</taxon>
        <taxon>Eucoccidiorida</taxon>
        <taxon>Eimeriorina</taxon>
        <taxon>Sarcocystidae</taxon>
        <taxon>Cystoisospora</taxon>
    </lineage>
</organism>
<comment type="subcellular location">
    <subcellularLocation>
        <location evidence="3">Plastid</location>
        <location evidence="3">Apicoplast</location>
    </subcellularLocation>
</comment>
<dbReference type="PANTHER" id="PTHR30525:SF0">
    <property type="entry name" value="1-DEOXY-D-XYLULOSE 5-PHOSPHATE REDUCTOISOMERASE, CHLOROPLASTIC"/>
    <property type="match status" value="1"/>
</dbReference>
<feature type="domain" description="1-deoxy-D-xylulose 5-phosphate reductoisomerase C-terminal" evidence="18">
    <location>
        <begin position="272"/>
        <end position="357"/>
    </location>
</feature>
<accession>A0A2C6KL46</accession>
<dbReference type="InterPro" id="IPR013644">
    <property type="entry name" value="DXP_reductoisomerase_C"/>
</dbReference>
<evidence type="ECO:0000256" key="2">
    <source>
        <dbReference type="ARBA" id="ARBA00001946"/>
    </source>
</evidence>
<comment type="caution">
    <text evidence="20">The sequence shown here is derived from an EMBL/GenBank/DDBJ whole genome shotgun (WGS) entry which is preliminary data.</text>
</comment>
<evidence type="ECO:0000259" key="17">
    <source>
        <dbReference type="Pfam" id="PF02670"/>
    </source>
</evidence>
<feature type="domain" description="DXP reductoisomerase C-terminal" evidence="19">
    <location>
        <begin position="389"/>
        <end position="512"/>
    </location>
</feature>
<dbReference type="GO" id="GO:0016853">
    <property type="term" value="F:isomerase activity"/>
    <property type="evidence" value="ECO:0007669"/>
    <property type="project" value="UniProtKB-KW"/>
</dbReference>
<evidence type="ECO:0000256" key="3">
    <source>
        <dbReference type="ARBA" id="ARBA00004467"/>
    </source>
</evidence>
<dbReference type="SUPFAM" id="SSF51735">
    <property type="entry name" value="NAD(P)-binding Rossmann-fold domains"/>
    <property type="match status" value="1"/>
</dbReference>
<dbReference type="VEuPathDB" id="ToxoDB:CSUI_008330"/>
<dbReference type="GeneID" id="94431675"/>
<reference evidence="20 21" key="1">
    <citation type="journal article" date="2017" name="Int. J. Parasitol.">
        <title>The genome of the protozoan parasite Cystoisospora suis and a reverse vaccinology approach to identify vaccine candidates.</title>
        <authorList>
            <person name="Palmieri N."/>
            <person name="Shrestha A."/>
            <person name="Ruttkowski B."/>
            <person name="Beck T."/>
            <person name="Vogl C."/>
            <person name="Tomley F."/>
            <person name="Blake D.P."/>
            <person name="Joachim A."/>
        </authorList>
    </citation>
    <scope>NUCLEOTIDE SEQUENCE [LARGE SCALE GENOMIC DNA]</scope>
    <source>
        <strain evidence="20 21">Wien I</strain>
    </source>
</reference>
<keyword evidence="8" id="KW-0521">NADP</keyword>
<evidence type="ECO:0000256" key="16">
    <source>
        <dbReference type="SAM" id="MobiDB-lite"/>
    </source>
</evidence>
<evidence type="ECO:0000256" key="9">
    <source>
        <dbReference type="ARBA" id="ARBA00022887"/>
    </source>
</evidence>
<keyword evidence="11" id="KW-0560">Oxidoreductase</keyword>
<comment type="cofactor">
    <cofactor evidence="2">
        <name>Mg(2+)</name>
        <dbReference type="ChEBI" id="CHEBI:18420"/>
    </cofactor>
</comment>
<dbReference type="PANTHER" id="PTHR30525">
    <property type="entry name" value="1-DEOXY-D-XYLULOSE 5-PHOSPHATE REDUCTOISOMERASE"/>
    <property type="match status" value="1"/>
</dbReference>
<sequence length="523" mass="58124">MHTPLTRHPHSLQDAGQIADLPKPADQRSEVKTGGQPSFLSLRENEECSSTLSLLGEKKRRIVLLGSTGSIGRSTLEVVEEYPERFGVVGLAANGSRLPRLVEQILFFSPRYVVVGEEEKAQRLRELLDHPDTVKKLRVYPEILFGDDGLVELATRIEDYDILVSAIVGFKGVRPTIEALRRGKHVALANKEALVAAGEVFRTVYTQQGFRKTSTAQPAETNALGLYAQDHPNSITEERHTKESPGSKKTNPIKVTKNSYMIKEKPPTPGLLLPIDSEHSAIFQALQGVPSSCYPPRRILLTASGGPFRKKSREDLKNVTLRDALKHPKWSMGAKITIDSATMMNKGLEVIEAHFAFGCPYTSIEVLIHPQAIMHSGIELHDGAVLAQMGVPDMKLPIAYALTWPRRLKTSWPRLDLTREEPLTFEKPDLEKFGCLKLAYEAGRKGGLAPACLNAANEVAVERFRKEEISFLHIEETVRRVLQLYDTTDKSLSSSHGVTLEDVFEADRWARTVAGELKLYVVA</sequence>
<evidence type="ECO:0000256" key="13">
    <source>
        <dbReference type="ARBA" id="ARBA00023229"/>
    </source>
</evidence>
<evidence type="ECO:0000259" key="19">
    <source>
        <dbReference type="Pfam" id="PF13288"/>
    </source>
</evidence>
<dbReference type="InterPro" id="IPR026877">
    <property type="entry name" value="DXPR_C"/>
</dbReference>
<dbReference type="FunFam" id="3.40.50.720:FF:000045">
    <property type="entry name" value="1-deoxy-D-xylulose 5-phosphate reductoisomerase"/>
    <property type="match status" value="1"/>
</dbReference>
<dbReference type="InterPro" id="IPR013512">
    <property type="entry name" value="DXP_reductoisomerase_N"/>
</dbReference>
<keyword evidence="9" id="KW-0933">Apicoplast</keyword>
<dbReference type="EMBL" id="MIGC01004630">
    <property type="protein sequence ID" value="PHJ17849.1"/>
    <property type="molecule type" value="Genomic_DNA"/>
</dbReference>
<dbReference type="HAMAP" id="MF_00183">
    <property type="entry name" value="DXP_reductoisom"/>
    <property type="match status" value="1"/>
</dbReference>
<dbReference type="Pfam" id="PF13288">
    <property type="entry name" value="DXPR_C"/>
    <property type="match status" value="1"/>
</dbReference>
<keyword evidence="20" id="KW-0413">Isomerase</keyword>
<feature type="domain" description="1-deoxy-D-xylulose 5-phosphate reductoisomerase N-terminal" evidence="17">
    <location>
        <begin position="62"/>
        <end position="198"/>
    </location>
</feature>
<evidence type="ECO:0000256" key="15">
    <source>
        <dbReference type="ARBA" id="ARBA00073770"/>
    </source>
</evidence>
<dbReference type="InterPro" id="IPR036169">
    <property type="entry name" value="DXPR_C_sf"/>
</dbReference>
<keyword evidence="12" id="KW-0464">Manganese</keyword>
<evidence type="ECO:0000256" key="10">
    <source>
        <dbReference type="ARBA" id="ARBA00022946"/>
    </source>
</evidence>
<comment type="cofactor">
    <cofactor evidence="1">
        <name>Mn(2+)</name>
        <dbReference type="ChEBI" id="CHEBI:29035"/>
    </cofactor>
</comment>
<comment type="pathway">
    <text evidence="4">Isoprenoid biosynthesis; isopentenyl diphosphate biosynthesis via DXP pathway; isopentenyl diphosphate from 1-deoxy-D-xylulose 5-phosphate: step 1/6.</text>
</comment>
<evidence type="ECO:0000256" key="4">
    <source>
        <dbReference type="ARBA" id="ARBA00005094"/>
    </source>
</evidence>
<dbReference type="Gene3D" id="3.40.50.720">
    <property type="entry name" value="NAD(P)-binding Rossmann-like Domain"/>
    <property type="match status" value="1"/>
</dbReference>
<evidence type="ECO:0000256" key="1">
    <source>
        <dbReference type="ARBA" id="ARBA00001936"/>
    </source>
</evidence>
<dbReference type="SUPFAM" id="SSF69055">
    <property type="entry name" value="1-deoxy-D-xylulose-5-phosphate reductoisomerase, C-terminal domain"/>
    <property type="match status" value="1"/>
</dbReference>
<dbReference type="UniPathway" id="UPA00056">
    <property type="reaction ID" value="UER00092"/>
</dbReference>
<dbReference type="Pfam" id="PF08436">
    <property type="entry name" value="DXP_redisom_C"/>
    <property type="match status" value="1"/>
</dbReference>
<evidence type="ECO:0000256" key="12">
    <source>
        <dbReference type="ARBA" id="ARBA00023211"/>
    </source>
</evidence>
<keyword evidence="21" id="KW-1185">Reference proteome</keyword>
<dbReference type="Gene3D" id="1.10.1740.10">
    <property type="match status" value="1"/>
</dbReference>
<keyword evidence="9" id="KW-0934">Plastid</keyword>
<gene>
    <name evidence="20" type="ORF">CSUI_008330</name>
</gene>
<dbReference type="AlphaFoldDB" id="A0A2C6KL46"/>
<dbReference type="EC" id="1.1.1.267" evidence="6"/>
<dbReference type="InterPro" id="IPR036291">
    <property type="entry name" value="NAD(P)-bd_dom_sf"/>
</dbReference>
<evidence type="ECO:0000256" key="5">
    <source>
        <dbReference type="ARBA" id="ARBA00006825"/>
    </source>
</evidence>
<dbReference type="Proteomes" id="UP000221165">
    <property type="component" value="Unassembled WGS sequence"/>
</dbReference>
<keyword evidence="13" id="KW-0414">Isoprene biosynthesis</keyword>
<dbReference type="RefSeq" id="XP_067919563.1">
    <property type="nucleotide sequence ID" value="XM_068068464.1"/>
</dbReference>
<evidence type="ECO:0000259" key="18">
    <source>
        <dbReference type="Pfam" id="PF08436"/>
    </source>
</evidence>
<evidence type="ECO:0000256" key="6">
    <source>
        <dbReference type="ARBA" id="ARBA00012366"/>
    </source>
</evidence>
<keyword evidence="10" id="KW-0809">Transit peptide</keyword>
<comment type="catalytic activity">
    <reaction evidence="14">
        <text>2-C-methyl-D-erythritol 4-phosphate + NADP(+) = 1-deoxy-D-xylulose 5-phosphate + NADPH + H(+)</text>
        <dbReference type="Rhea" id="RHEA:13717"/>
        <dbReference type="ChEBI" id="CHEBI:15378"/>
        <dbReference type="ChEBI" id="CHEBI:57783"/>
        <dbReference type="ChEBI" id="CHEBI:57792"/>
        <dbReference type="ChEBI" id="CHEBI:58262"/>
        <dbReference type="ChEBI" id="CHEBI:58349"/>
        <dbReference type="EC" id="1.1.1.267"/>
    </reaction>
    <physiologicalReaction direction="right-to-left" evidence="14">
        <dbReference type="Rhea" id="RHEA:13719"/>
    </physiologicalReaction>
</comment>
<evidence type="ECO:0000313" key="21">
    <source>
        <dbReference type="Proteomes" id="UP000221165"/>
    </source>
</evidence>
<evidence type="ECO:0000256" key="14">
    <source>
        <dbReference type="ARBA" id="ARBA00048543"/>
    </source>
</evidence>
<dbReference type="GO" id="GO:0070402">
    <property type="term" value="F:NADPH binding"/>
    <property type="evidence" value="ECO:0007669"/>
    <property type="project" value="InterPro"/>
</dbReference>
<keyword evidence="7" id="KW-0479">Metal-binding</keyword>
<dbReference type="InterPro" id="IPR003821">
    <property type="entry name" value="DXP_reductoisomerase"/>
</dbReference>
<dbReference type="GO" id="GO:0051484">
    <property type="term" value="P:isopentenyl diphosphate biosynthetic process, methylerythritol 4-phosphate pathway involved in terpenoid biosynthetic process"/>
    <property type="evidence" value="ECO:0007669"/>
    <property type="project" value="TreeGrafter"/>
</dbReference>
<feature type="compositionally biased region" description="Basic residues" evidence="16">
    <location>
        <begin position="1"/>
        <end position="10"/>
    </location>
</feature>
<evidence type="ECO:0000256" key="7">
    <source>
        <dbReference type="ARBA" id="ARBA00022723"/>
    </source>
</evidence>
<dbReference type="GO" id="GO:0030145">
    <property type="term" value="F:manganese ion binding"/>
    <property type="evidence" value="ECO:0007669"/>
    <property type="project" value="TreeGrafter"/>
</dbReference>
<protein>
    <recommendedName>
        <fullName evidence="15">1-deoxy-D-xylulose 5-phosphate reductoisomerase, apicoplastic</fullName>
        <ecNumber evidence="6">1.1.1.267</ecNumber>
    </recommendedName>
</protein>
<dbReference type="OrthoDB" id="3482at2759"/>
<dbReference type="GO" id="GO:0020011">
    <property type="term" value="C:apicoplast"/>
    <property type="evidence" value="ECO:0007669"/>
    <property type="project" value="UniProtKB-SubCell"/>
</dbReference>
<feature type="region of interest" description="Disordered" evidence="16">
    <location>
        <begin position="1"/>
        <end position="37"/>
    </location>
</feature>
<dbReference type="GO" id="GO:0030604">
    <property type="term" value="F:1-deoxy-D-xylulose-5-phosphate reductoisomerase activity"/>
    <property type="evidence" value="ECO:0007669"/>
    <property type="project" value="UniProtKB-EC"/>
</dbReference>
<dbReference type="Pfam" id="PF02670">
    <property type="entry name" value="DXP_reductoisom"/>
    <property type="match status" value="1"/>
</dbReference>
<evidence type="ECO:0000313" key="20">
    <source>
        <dbReference type="EMBL" id="PHJ17849.1"/>
    </source>
</evidence>
<evidence type="ECO:0000256" key="8">
    <source>
        <dbReference type="ARBA" id="ARBA00022857"/>
    </source>
</evidence>
<proteinExistence type="inferred from homology"/>
<dbReference type="SUPFAM" id="SSF55347">
    <property type="entry name" value="Glyceraldehyde-3-phosphate dehydrogenase-like, C-terminal domain"/>
    <property type="match status" value="1"/>
</dbReference>
<name>A0A2C6KL46_9APIC</name>
<evidence type="ECO:0000256" key="11">
    <source>
        <dbReference type="ARBA" id="ARBA00023002"/>
    </source>
</evidence>
<comment type="similarity">
    <text evidence="5">Belongs to the DXR family.</text>
</comment>